<dbReference type="GeneID" id="9806292"/>
<sequence length="143" mass="16389">MPPKKHNKGRPKKKNSGETSKPKEEMTQLQKQEAQTAAYEQKNKEYEAELEKARKELETAERVFGEMDVAANLIINHCGNMAESDPLYDVTMKKKDKAKREARIAEAIKLDKERNVAKWEMMVKHFNKKLNVATGASSTDDHE</sequence>
<organism evidence="2 3">
    <name type="scientific">Caenorhabditis remanei</name>
    <name type="common">Caenorhabditis vulgaris</name>
    <dbReference type="NCBI Taxonomy" id="31234"/>
    <lineage>
        <taxon>Eukaryota</taxon>
        <taxon>Metazoa</taxon>
        <taxon>Ecdysozoa</taxon>
        <taxon>Nematoda</taxon>
        <taxon>Chromadorea</taxon>
        <taxon>Rhabditida</taxon>
        <taxon>Rhabditina</taxon>
        <taxon>Rhabditomorpha</taxon>
        <taxon>Rhabditoidea</taxon>
        <taxon>Rhabditidae</taxon>
        <taxon>Peloderinae</taxon>
        <taxon>Caenorhabditis</taxon>
    </lineage>
</organism>
<comment type="caution">
    <text evidence="2">The sequence shown here is derived from an EMBL/GenBank/DDBJ whole genome shotgun (WGS) entry which is preliminary data.</text>
</comment>
<feature type="compositionally biased region" description="Basic residues" evidence="1">
    <location>
        <begin position="1"/>
        <end position="14"/>
    </location>
</feature>
<dbReference type="RefSeq" id="XP_003099709.2">
    <property type="nucleotide sequence ID" value="XM_003099661.2"/>
</dbReference>
<dbReference type="CTD" id="9806292"/>
<protein>
    <submittedName>
        <fullName evidence="2">Uncharacterized protein</fullName>
    </submittedName>
</protein>
<accession>A0A6A5HTG7</accession>
<name>A0A6A5HTG7_CAERE</name>
<dbReference type="AlphaFoldDB" id="A0A6A5HTG7"/>
<dbReference type="Proteomes" id="UP000483820">
    <property type="component" value="Chromosome I"/>
</dbReference>
<evidence type="ECO:0000313" key="2">
    <source>
        <dbReference type="EMBL" id="KAF1771029.1"/>
    </source>
</evidence>
<reference evidence="2 3" key="1">
    <citation type="submission" date="2019-12" db="EMBL/GenBank/DDBJ databases">
        <title>Chromosome-level assembly of the Caenorhabditis remanei genome.</title>
        <authorList>
            <person name="Teterina A.A."/>
            <person name="Willis J.H."/>
            <person name="Phillips P.C."/>
        </authorList>
    </citation>
    <scope>NUCLEOTIDE SEQUENCE [LARGE SCALE GENOMIC DNA]</scope>
    <source>
        <strain evidence="2 3">PX506</strain>
        <tissue evidence="2">Whole organism</tissue>
    </source>
</reference>
<proteinExistence type="predicted"/>
<dbReference type="EMBL" id="WUAV01000001">
    <property type="protein sequence ID" value="KAF1771029.1"/>
    <property type="molecule type" value="Genomic_DNA"/>
</dbReference>
<gene>
    <name evidence="2" type="ORF">GCK72_002853</name>
</gene>
<feature type="region of interest" description="Disordered" evidence="1">
    <location>
        <begin position="1"/>
        <end position="43"/>
    </location>
</feature>
<dbReference type="KEGG" id="crq:GCK72_002853"/>
<evidence type="ECO:0000313" key="3">
    <source>
        <dbReference type="Proteomes" id="UP000483820"/>
    </source>
</evidence>
<evidence type="ECO:0000256" key="1">
    <source>
        <dbReference type="SAM" id="MobiDB-lite"/>
    </source>
</evidence>